<dbReference type="AlphaFoldDB" id="A0A816NIC6"/>
<proteinExistence type="predicted"/>
<dbReference type="InterPro" id="IPR036628">
    <property type="entry name" value="Clp_N_dom_sf"/>
</dbReference>
<organism evidence="1">
    <name type="scientific">Brassica napus</name>
    <name type="common">Rape</name>
    <dbReference type="NCBI Taxonomy" id="3708"/>
    <lineage>
        <taxon>Eukaryota</taxon>
        <taxon>Viridiplantae</taxon>
        <taxon>Streptophyta</taxon>
        <taxon>Embryophyta</taxon>
        <taxon>Tracheophyta</taxon>
        <taxon>Spermatophyta</taxon>
        <taxon>Magnoliopsida</taxon>
        <taxon>eudicotyledons</taxon>
        <taxon>Gunneridae</taxon>
        <taxon>Pentapetalae</taxon>
        <taxon>rosids</taxon>
        <taxon>malvids</taxon>
        <taxon>Brassicales</taxon>
        <taxon>Brassicaceae</taxon>
        <taxon>Brassiceae</taxon>
        <taxon>Brassica</taxon>
    </lineage>
</organism>
<evidence type="ECO:0000313" key="1">
    <source>
        <dbReference type="EMBL" id="CAF2034666.1"/>
    </source>
</evidence>
<accession>A0A816NIC6</accession>
<gene>
    <name evidence="1" type="ORF">DARMORV10_A09P01440.1</name>
</gene>
<dbReference type="EMBL" id="HG994363">
    <property type="protein sequence ID" value="CAF2034666.1"/>
    <property type="molecule type" value="Genomic_DNA"/>
</dbReference>
<protein>
    <submittedName>
        <fullName evidence="1">(rape) hypothetical protein</fullName>
    </submittedName>
</protein>
<feature type="non-terminal residue" evidence="1">
    <location>
        <position position="1"/>
    </location>
</feature>
<dbReference type="PANTHER" id="PTHR43572">
    <property type="entry name" value="CHAPERONE PROTEIN CLPD, CHLOROPLASTIC"/>
    <property type="match status" value="1"/>
</dbReference>
<dbReference type="Gene3D" id="1.10.1780.10">
    <property type="entry name" value="Clp, N-terminal domain"/>
    <property type="match status" value="1"/>
</dbReference>
<dbReference type="Proteomes" id="UP001295469">
    <property type="component" value="Chromosome A09"/>
</dbReference>
<reference evidence="1" key="1">
    <citation type="submission" date="2021-01" db="EMBL/GenBank/DDBJ databases">
        <authorList>
            <consortium name="Genoscope - CEA"/>
            <person name="William W."/>
        </authorList>
    </citation>
    <scope>NUCLEOTIDE SEQUENCE</scope>
</reference>
<dbReference type="PANTHER" id="PTHR43572:SF29">
    <property type="entry name" value="PROTEIN SMAX1-LIKE 4"/>
    <property type="match status" value="1"/>
</dbReference>
<name>A0A816NIC6_BRANA</name>
<sequence length="99" mass="10952">CLKSHPFTSLGRQMAHPSLHCRALELCFNVALNRLPTNPNPLFQTQPSLSNALVALSRRAQAHRRGGEGAWSSSRASRTNLHDSIFILQQRLLHLGLGC</sequence>
<dbReference type="InterPro" id="IPR051650">
    <property type="entry name" value="SL_signaling_regulator"/>
</dbReference>